<feature type="region of interest" description="Disordered" evidence="2">
    <location>
        <begin position="460"/>
        <end position="480"/>
    </location>
</feature>
<evidence type="ECO:0000313" key="4">
    <source>
        <dbReference type="EMBL" id="MBA0750135.1"/>
    </source>
</evidence>
<feature type="non-terminal residue" evidence="4">
    <location>
        <position position="1"/>
    </location>
</feature>
<dbReference type="PANTHER" id="PTHR11017:SF479">
    <property type="entry name" value="DISEASE RESISTANCE PROTEIN (TIR-NBS-LRR CLASS) FAMILY"/>
    <property type="match status" value="1"/>
</dbReference>
<organism evidence="4 5">
    <name type="scientific">Gossypium gossypioides</name>
    <name type="common">Mexican cotton</name>
    <name type="synonym">Selera gossypioides</name>
    <dbReference type="NCBI Taxonomy" id="34282"/>
    <lineage>
        <taxon>Eukaryota</taxon>
        <taxon>Viridiplantae</taxon>
        <taxon>Streptophyta</taxon>
        <taxon>Embryophyta</taxon>
        <taxon>Tracheophyta</taxon>
        <taxon>Spermatophyta</taxon>
        <taxon>Magnoliopsida</taxon>
        <taxon>eudicotyledons</taxon>
        <taxon>Gunneridae</taxon>
        <taxon>Pentapetalae</taxon>
        <taxon>rosids</taxon>
        <taxon>malvids</taxon>
        <taxon>Malvales</taxon>
        <taxon>Malvaceae</taxon>
        <taxon>Malvoideae</taxon>
        <taxon>Gossypium</taxon>
    </lineage>
</organism>
<evidence type="ECO:0000313" key="5">
    <source>
        <dbReference type="Proteomes" id="UP000593579"/>
    </source>
</evidence>
<dbReference type="SUPFAM" id="SSF46785">
    <property type="entry name" value="Winged helix' DNA-binding domain"/>
    <property type="match status" value="1"/>
</dbReference>
<dbReference type="GO" id="GO:0006952">
    <property type="term" value="P:defense response"/>
    <property type="evidence" value="ECO:0007669"/>
    <property type="project" value="InterPro"/>
</dbReference>
<reference evidence="4 5" key="1">
    <citation type="journal article" date="2019" name="Genome Biol. Evol.">
        <title>Insights into the evolution of the New World diploid cottons (Gossypium, subgenus Houzingenia) based on genome sequencing.</title>
        <authorList>
            <person name="Grover C.E."/>
            <person name="Arick M.A. 2nd"/>
            <person name="Thrash A."/>
            <person name="Conover J.L."/>
            <person name="Sanders W.S."/>
            <person name="Peterson D.G."/>
            <person name="Frelichowski J.E."/>
            <person name="Scheffler J.A."/>
            <person name="Scheffler B.E."/>
            <person name="Wendel J.F."/>
        </authorList>
    </citation>
    <scope>NUCLEOTIDE SEQUENCE [LARGE SCALE GENOMIC DNA]</scope>
    <source>
        <strain evidence="4">5</strain>
        <tissue evidence="4">Leaf</tissue>
    </source>
</reference>
<dbReference type="Proteomes" id="UP000593579">
    <property type="component" value="Unassembled WGS sequence"/>
</dbReference>
<dbReference type="InterPro" id="IPR036390">
    <property type="entry name" value="WH_DNA-bd_sf"/>
</dbReference>
<dbReference type="SUPFAM" id="SSF52058">
    <property type="entry name" value="L domain-like"/>
    <property type="match status" value="1"/>
</dbReference>
<dbReference type="InterPro" id="IPR058192">
    <property type="entry name" value="WHD_ROQ1-like"/>
</dbReference>
<sequence>FVKYAQGSPLALIVLGSNLYQKSRADWEKKNIFLDIAILFEGTSEKDVKEFLSCCYKGVVCGISNLIDKYLLVRSYFGLIDMHDMLQEMGKDIVRQESMDPGRHSRLWKAKDVYQGMINLRVIFFYDPKRFWVKRPTEKLFADQVDSSLVNLREIYVPDCKKLRKIPSLLGVINLEILHCRRCESLLELPCLNHLASLKELGLRGCHNLKQFPEVNILSSNISKLESLRHLNLSHCPMIEFPEIPRSLRELDLSGTQIKEATLSLDSLNNLQELKMSFSSIQKLQCNIILFGSREISTVDVSSPILISETIDRLEMDHCESLKLLSELPPYMRNLDARGCTSLEKVSFTDQISYHLDPNDDDDDDDWFLMIFCNCISLNQDSIENIEANTMLKIGYIAEKQRVIWDGGDYETFRSQWKSFLNEDSNWRYMGDHVLILFSKDMVKQDKDYEEASFEFYIQNLPSSSEEDEEDEEETEDENIKVEKCGVHVSYVDEETSTTPTT</sequence>
<dbReference type="OrthoDB" id="1002322at2759"/>
<keyword evidence="1" id="KW-0677">Repeat</keyword>
<dbReference type="PRINTS" id="PR00364">
    <property type="entry name" value="DISEASERSIST"/>
</dbReference>
<gene>
    <name evidence="4" type="ORF">Gogos_003992</name>
</gene>
<evidence type="ECO:0000259" key="3">
    <source>
        <dbReference type="Pfam" id="PF23282"/>
    </source>
</evidence>
<dbReference type="InterPro" id="IPR044974">
    <property type="entry name" value="Disease_R_plants"/>
</dbReference>
<accession>A0A7J9CPK7</accession>
<dbReference type="Pfam" id="PF23282">
    <property type="entry name" value="WHD_ROQ1"/>
    <property type="match status" value="1"/>
</dbReference>
<dbReference type="EMBL" id="JABEZY010000011">
    <property type="protein sequence ID" value="MBA0750135.1"/>
    <property type="molecule type" value="Genomic_DNA"/>
</dbReference>
<comment type="caution">
    <text evidence="4">The sequence shown here is derived from an EMBL/GenBank/DDBJ whole genome shotgun (WGS) entry which is preliminary data.</text>
</comment>
<name>A0A7J9CPK7_GOSGO</name>
<proteinExistence type="predicted"/>
<feature type="compositionally biased region" description="Acidic residues" evidence="2">
    <location>
        <begin position="465"/>
        <end position="477"/>
    </location>
</feature>
<dbReference type="PANTHER" id="PTHR11017">
    <property type="entry name" value="LEUCINE-RICH REPEAT-CONTAINING PROTEIN"/>
    <property type="match status" value="1"/>
</dbReference>
<evidence type="ECO:0000256" key="1">
    <source>
        <dbReference type="ARBA" id="ARBA00022737"/>
    </source>
</evidence>
<keyword evidence="5" id="KW-1185">Reference proteome</keyword>
<protein>
    <recommendedName>
        <fullName evidence="3">Disease resistance protein Roq1-like winged-helix domain-containing protein</fullName>
    </recommendedName>
</protein>
<dbReference type="AlphaFoldDB" id="A0A7J9CPK7"/>
<dbReference type="InterPro" id="IPR032675">
    <property type="entry name" value="LRR_dom_sf"/>
</dbReference>
<feature type="domain" description="Disease resistance protein Roq1-like winged-helix" evidence="3">
    <location>
        <begin position="29"/>
        <end position="98"/>
    </location>
</feature>
<evidence type="ECO:0000256" key="2">
    <source>
        <dbReference type="SAM" id="MobiDB-lite"/>
    </source>
</evidence>
<dbReference type="Gene3D" id="3.80.10.10">
    <property type="entry name" value="Ribonuclease Inhibitor"/>
    <property type="match status" value="2"/>
</dbReference>